<protein>
    <submittedName>
        <fullName evidence="1">Uncharacterized protein</fullName>
    </submittedName>
</protein>
<accession>X0S483</accession>
<dbReference type="AlphaFoldDB" id="X0S483"/>
<reference evidence="1" key="1">
    <citation type="journal article" date="2014" name="Front. Microbiol.">
        <title>High frequency of phylogenetically diverse reductive dehalogenase-homologous genes in deep subseafloor sedimentary metagenomes.</title>
        <authorList>
            <person name="Kawai M."/>
            <person name="Futagami T."/>
            <person name="Toyoda A."/>
            <person name="Takaki Y."/>
            <person name="Nishi S."/>
            <person name="Hori S."/>
            <person name="Arai W."/>
            <person name="Tsubouchi T."/>
            <person name="Morono Y."/>
            <person name="Uchiyama I."/>
            <person name="Ito T."/>
            <person name="Fujiyama A."/>
            <person name="Inagaki F."/>
            <person name="Takami H."/>
        </authorList>
    </citation>
    <scope>NUCLEOTIDE SEQUENCE</scope>
    <source>
        <strain evidence="1">Expedition CK06-06</strain>
    </source>
</reference>
<name>X0S483_9ZZZZ</name>
<comment type="caution">
    <text evidence="1">The sequence shown here is derived from an EMBL/GenBank/DDBJ whole genome shotgun (WGS) entry which is preliminary data.</text>
</comment>
<dbReference type="EMBL" id="BARS01003911">
    <property type="protein sequence ID" value="GAF70031.1"/>
    <property type="molecule type" value="Genomic_DNA"/>
</dbReference>
<gene>
    <name evidence="1" type="ORF">S01H1_07602</name>
</gene>
<evidence type="ECO:0000313" key="1">
    <source>
        <dbReference type="EMBL" id="GAF70031.1"/>
    </source>
</evidence>
<proteinExistence type="predicted"/>
<sequence>MDPQDAIRDSLRKTFRAYGIDPFTDKDSELKIKDVASKRKRA</sequence>
<organism evidence="1">
    <name type="scientific">marine sediment metagenome</name>
    <dbReference type="NCBI Taxonomy" id="412755"/>
    <lineage>
        <taxon>unclassified sequences</taxon>
        <taxon>metagenomes</taxon>
        <taxon>ecological metagenomes</taxon>
    </lineage>
</organism>